<keyword evidence="3" id="KW-0378">Hydrolase</keyword>
<dbReference type="Pfam" id="PF00071">
    <property type="entry name" value="Ras"/>
    <property type="match status" value="1"/>
</dbReference>
<dbReference type="GO" id="GO:0005525">
    <property type="term" value="F:GTP binding"/>
    <property type="evidence" value="ECO:0007669"/>
    <property type="project" value="UniProtKB-KW"/>
</dbReference>
<evidence type="ECO:0000256" key="2">
    <source>
        <dbReference type="ARBA" id="ARBA00023134"/>
    </source>
</evidence>
<dbReference type="AlphaFoldDB" id="A0A1C3KZT6"/>
<evidence type="ECO:0000256" key="1">
    <source>
        <dbReference type="ARBA" id="ARBA00022741"/>
    </source>
</evidence>
<dbReference type="InterPro" id="IPR001806">
    <property type="entry name" value="Small_GTPase"/>
</dbReference>
<accession>A0A1C3KZT6</accession>
<gene>
    <name evidence="3" type="primary">PmlGA01_110034700</name>
    <name evidence="3" type="ORF">PMLGA01_110034700</name>
</gene>
<dbReference type="GO" id="GO:0003925">
    <property type="term" value="F:G protein activity"/>
    <property type="evidence" value="ECO:0007669"/>
    <property type="project" value="UniProtKB-EC"/>
</dbReference>
<organism evidence="3 4">
    <name type="scientific">Plasmodium malariae</name>
    <dbReference type="NCBI Taxonomy" id="5858"/>
    <lineage>
        <taxon>Eukaryota</taxon>
        <taxon>Sar</taxon>
        <taxon>Alveolata</taxon>
        <taxon>Apicomplexa</taxon>
        <taxon>Aconoidasida</taxon>
        <taxon>Haemosporida</taxon>
        <taxon>Plasmodiidae</taxon>
        <taxon>Plasmodium</taxon>
        <taxon>Plasmodium (Plasmodium)</taxon>
    </lineage>
</organism>
<evidence type="ECO:0000313" key="3">
    <source>
        <dbReference type="EMBL" id="SBT79749.1"/>
    </source>
</evidence>
<reference evidence="3 4" key="1">
    <citation type="submission" date="2016-06" db="EMBL/GenBank/DDBJ databases">
        <authorList>
            <consortium name="Pathogen Informatics"/>
        </authorList>
    </citation>
    <scope>NUCLEOTIDE SEQUENCE [LARGE SCALE GENOMIC DNA]</scope>
    <source>
        <strain evidence="3">PmlGA01</strain>
    </source>
</reference>
<dbReference type="VEuPathDB" id="PlasmoDB:PmUG01_11046500"/>
<dbReference type="EC" id="3.6.5.2" evidence="3"/>
<name>A0A1C3KZT6_PLAMA</name>
<dbReference type="Gene3D" id="3.40.50.300">
    <property type="entry name" value="P-loop containing nucleotide triphosphate hydrolases"/>
    <property type="match status" value="2"/>
</dbReference>
<dbReference type="PANTHER" id="PTHR24073">
    <property type="entry name" value="DRAB5-RELATED"/>
    <property type="match status" value="1"/>
</dbReference>
<dbReference type="EMBL" id="LT594499">
    <property type="protein sequence ID" value="SBT79749.1"/>
    <property type="molecule type" value="Genomic_DNA"/>
</dbReference>
<dbReference type="SUPFAM" id="SSF52540">
    <property type="entry name" value="P-loop containing nucleoside triphosphate hydrolases"/>
    <property type="match status" value="1"/>
</dbReference>
<sequence length="431" mass="51030">MESLKILVLGDLGVGKSSFLKLISERFNEIYPINVFDYFMYLDEEEEKKQFINARDLAQNNSTKQNVETIVESMFFQAKKNFLEFIENKMNAKNFFYEERHKYTYGFEIFTFLWNRNNDYNNNIFEKNIPLNIIKKEENLTSNTVLYGNKKDSGSINIIHSSHRGNSESSDSPANLDDVLLVEFFEIGGVQSYSYIRNIFYEKHDGILLVYDSSNNKSYHNLVKWLYELYINTKPPSDIFCRAKKEQNRIWDFFQYTEINKKKKKKNSDDIIISPTRKEIKENYENYYNMKNKKYNEEEDLFLSDEISDIEKGHITHKEDILKGEIPIACIATKIDKKNSKQKPAFVKTPKTSYFYKMFFSDPLSNESIYGNRDNLKIKKEILKKLEDHISQAIEIKASSIDCVVDIEKFISFLKCVYNKKYNSPKTHLYR</sequence>
<keyword evidence="2" id="KW-0342">GTP-binding</keyword>
<dbReference type="InterPro" id="IPR027417">
    <property type="entry name" value="P-loop_NTPase"/>
</dbReference>
<dbReference type="Proteomes" id="UP000219799">
    <property type="component" value="Chromosome 11"/>
</dbReference>
<proteinExistence type="predicted"/>
<evidence type="ECO:0000313" key="4">
    <source>
        <dbReference type="Proteomes" id="UP000219799"/>
    </source>
</evidence>
<keyword evidence="1" id="KW-0547">Nucleotide-binding</keyword>
<protein>
    <submittedName>
        <fullName evidence="3">Ras GTPAse, putative</fullName>
        <ecNumber evidence="3">3.6.5.2</ecNumber>
    </submittedName>
</protein>